<name>A0A4Y2QYL5_ARAVE</name>
<dbReference type="EMBL" id="BGPR01015230">
    <property type="protein sequence ID" value="GBN68494.1"/>
    <property type="molecule type" value="Genomic_DNA"/>
</dbReference>
<evidence type="ECO:0000313" key="2">
    <source>
        <dbReference type="Proteomes" id="UP000499080"/>
    </source>
</evidence>
<protein>
    <submittedName>
        <fullName evidence="1">Uncharacterized protein</fullName>
    </submittedName>
</protein>
<keyword evidence="2" id="KW-1185">Reference proteome</keyword>
<gene>
    <name evidence="1" type="ORF">AVEN_98048_1</name>
</gene>
<organism evidence="1 2">
    <name type="scientific">Araneus ventricosus</name>
    <name type="common">Orbweaver spider</name>
    <name type="synonym">Epeira ventricosa</name>
    <dbReference type="NCBI Taxonomy" id="182803"/>
    <lineage>
        <taxon>Eukaryota</taxon>
        <taxon>Metazoa</taxon>
        <taxon>Ecdysozoa</taxon>
        <taxon>Arthropoda</taxon>
        <taxon>Chelicerata</taxon>
        <taxon>Arachnida</taxon>
        <taxon>Araneae</taxon>
        <taxon>Araneomorphae</taxon>
        <taxon>Entelegynae</taxon>
        <taxon>Araneoidea</taxon>
        <taxon>Araneidae</taxon>
        <taxon>Araneus</taxon>
    </lineage>
</organism>
<dbReference type="AlphaFoldDB" id="A0A4Y2QYL5"/>
<dbReference type="Proteomes" id="UP000499080">
    <property type="component" value="Unassembled WGS sequence"/>
</dbReference>
<accession>A0A4Y2QYL5</accession>
<evidence type="ECO:0000313" key="1">
    <source>
        <dbReference type="EMBL" id="GBN68494.1"/>
    </source>
</evidence>
<reference evidence="1 2" key="1">
    <citation type="journal article" date="2019" name="Sci. Rep.">
        <title>Orb-weaving spider Araneus ventricosus genome elucidates the spidroin gene catalogue.</title>
        <authorList>
            <person name="Kono N."/>
            <person name="Nakamura H."/>
            <person name="Ohtoshi R."/>
            <person name="Moran D.A.P."/>
            <person name="Shinohara A."/>
            <person name="Yoshida Y."/>
            <person name="Fujiwara M."/>
            <person name="Mori M."/>
            <person name="Tomita M."/>
            <person name="Arakawa K."/>
        </authorList>
    </citation>
    <scope>NUCLEOTIDE SEQUENCE [LARGE SCALE GENOMIC DNA]</scope>
</reference>
<proteinExistence type="predicted"/>
<comment type="caution">
    <text evidence="1">The sequence shown here is derived from an EMBL/GenBank/DDBJ whole genome shotgun (WGS) entry which is preliminary data.</text>
</comment>
<sequence>MSGEEEEGFSAPICESLLYYWKYFIDGSASFNFGPVFLPYDYHFFLRRLFKRDFGMSTWGYESPVSASESAASLLTYPTWALIHVRLMFGISLYRRNLYR</sequence>